<keyword evidence="12" id="KW-1185">Reference proteome</keyword>
<name>A0ABW5RC92_9BACL</name>
<keyword evidence="5 8" id="KW-1133">Transmembrane helix</keyword>
<feature type="region of interest" description="Disordered" evidence="9">
    <location>
        <begin position="247"/>
        <end position="267"/>
    </location>
</feature>
<proteinExistence type="inferred from homology"/>
<protein>
    <recommendedName>
        <fullName evidence="8">Cell division protein DivIB</fullName>
    </recommendedName>
</protein>
<keyword evidence="4 8" id="KW-0812">Transmembrane</keyword>
<dbReference type="HAMAP" id="MF_00912">
    <property type="entry name" value="DivIB"/>
    <property type="match status" value="1"/>
</dbReference>
<evidence type="ECO:0000259" key="10">
    <source>
        <dbReference type="PROSITE" id="PS51779"/>
    </source>
</evidence>
<reference evidence="12" key="1">
    <citation type="journal article" date="2019" name="Int. J. Syst. Evol. Microbiol.">
        <title>The Global Catalogue of Microorganisms (GCM) 10K type strain sequencing project: providing services to taxonomists for standard genome sequencing and annotation.</title>
        <authorList>
            <consortium name="The Broad Institute Genomics Platform"/>
            <consortium name="The Broad Institute Genome Sequencing Center for Infectious Disease"/>
            <person name="Wu L."/>
            <person name="Ma J."/>
        </authorList>
    </citation>
    <scope>NUCLEOTIDE SEQUENCE [LARGE SCALE GENOMIC DNA]</scope>
    <source>
        <strain evidence="12">KCTC 33676</strain>
    </source>
</reference>
<feature type="compositionally biased region" description="Polar residues" evidence="9">
    <location>
        <begin position="256"/>
        <end position="267"/>
    </location>
</feature>
<dbReference type="Gene3D" id="3.40.50.10960">
    <property type="match status" value="1"/>
</dbReference>
<comment type="caution">
    <text evidence="11">The sequence shown here is derived from an EMBL/GenBank/DDBJ whole genome shotgun (WGS) entry which is preliminary data.</text>
</comment>
<evidence type="ECO:0000256" key="1">
    <source>
        <dbReference type="ARBA" id="ARBA00004370"/>
    </source>
</evidence>
<feature type="domain" description="POTRA" evidence="10">
    <location>
        <begin position="48"/>
        <end position="116"/>
    </location>
</feature>
<dbReference type="PANTHER" id="PTHR37820:SF1">
    <property type="entry name" value="CELL DIVISION PROTEIN FTSQ"/>
    <property type="match status" value="1"/>
</dbReference>
<keyword evidence="2 8" id="KW-1003">Cell membrane</keyword>
<dbReference type="RefSeq" id="WP_379929865.1">
    <property type="nucleotide sequence ID" value="NZ_JBHUMM010000037.1"/>
</dbReference>
<dbReference type="Proteomes" id="UP001597497">
    <property type="component" value="Unassembled WGS sequence"/>
</dbReference>
<sequence length="267" mass="30385">MNGYRGQASIPAMKKQKRPRKKSRRLLALIFCFFVILLAVLFFRSSFSQITSIEVTGNRWLSHEQILAQSGITVGESYFMLNEQKLRDNLTQRKEIENVKTEKSFPGKLVIHVEEHDAVAYEGSPDGELTILLANGAWISAADRVQLDKPLLTGWEDQTEGKKKLARVLAEIPPRQLMDISEIRPLPATSSYEDKILLYTRSQFEVVTTIDYLKDKIDVLEGIIEELRKQGTRTGEITLLEAIIHRPFPGDEQQDDSPTTLQAEELE</sequence>
<comment type="similarity">
    <text evidence="8">Belongs to the FtsQ/DivIB family. DivIB subfamily.</text>
</comment>
<evidence type="ECO:0000256" key="6">
    <source>
        <dbReference type="ARBA" id="ARBA00023136"/>
    </source>
</evidence>
<accession>A0ABW5RC92</accession>
<organism evidence="11 12">
    <name type="scientific">Marinicrinis sediminis</name>
    <dbReference type="NCBI Taxonomy" id="1652465"/>
    <lineage>
        <taxon>Bacteria</taxon>
        <taxon>Bacillati</taxon>
        <taxon>Bacillota</taxon>
        <taxon>Bacilli</taxon>
        <taxon>Bacillales</taxon>
        <taxon>Paenibacillaceae</taxon>
    </lineage>
</organism>
<evidence type="ECO:0000313" key="11">
    <source>
        <dbReference type="EMBL" id="MFD2672311.1"/>
    </source>
</evidence>
<dbReference type="PROSITE" id="PS51779">
    <property type="entry name" value="POTRA"/>
    <property type="match status" value="1"/>
</dbReference>
<dbReference type="InterPro" id="IPR050487">
    <property type="entry name" value="FtsQ_DivIB"/>
</dbReference>
<dbReference type="InterPro" id="IPR026580">
    <property type="entry name" value="DivIB"/>
</dbReference>
<evidence type="ECO:0000256" key="9">
    <source>
        <dbReference type="SAM" id="MobiDB-lite"/>
    </source>
</evidence>
<gene>
    <name evidence="8" type="primary">divIB</name>
    <name evidence="11" type="ORF">ACFSUC_12120</name>
</gene>
<keyword evidence="3 8" id="KW-0132">Cell division</keyword>
<dbReference type="PANTHER" id="PTHR37820">
    <property type="entry name" value="CELL DIVISION PROTEIN DIVIB"/>
    <property type="match status" value="1"/>
</dbReference>
<evidence type="ECO:0000313" key="12">
    <source>
        <dbReference type="Proteomes" id="UP001597497"/>
    </source>
</evidence>
<keyword evidence="7 8" id="KW-0131">Cell cycle</keyword>
<comment type="function">
    <text evidence="8">Cell division protein that may be involved in stabilizing or promoting the assembly of the division complex.</text>
</comment>
<comment type="subcellular location">
    <subcellularLocation>
        <location evidence="8">Cell membrane</location>
        <topology evidence="8">Single-pass type II membrane protein</topology>
    </subcellularLocation>
    <subcellularLocation>
        <location evidence="1">Membrane</location>
    </subcellularLocation>
    <text evidence="8">Localizes to the division septum.</text>
</comment>
<evidence type="ECO:0000256" key="7">
    <source>
        <dbReference type="ARBA" id="ARBA00023306"/>
    </source>
</evidence>
<evidence type="ECO:0000256" key="4">
    <source>
        <dbReference type="ARBA" id="ARBA00022692"/>
    </source>
</evidence>
<dbReference type="InterPro" id="IPR034746">
    <property type="entry name" value="POTRA"/>
</dbReference>
<dbReference type="InterPro" id="IPR013685">
    <property type="entry name" value="POTRA_FtsQ_type"/>
</dbReference>
<evidence type="ECO:0000256" key="8">
    <source>
        <dbReference type="HAMAP-Rule" id="MF_00912"/>
    </source>
</evidence>
<evidence type="ECO:0000256" key="2">
    <source>
        <dbReference type="ARBA" id="ARBA00022475"/>
    </source>
</evidence>
<evidence type="ECO:0000256" key="5">
    <source>
        <dbReference type="ARBA" id="ARBA00022989"/>
    </source>
</evidence>
<keyword evidence="6 8" id="KW-0472">Membrane</keyword>
<dbReference type="GO" id="GO:0051301">
    <property type="term" value="P:cell division"/>
    <property type="evidence" value="ECO:0007669"/>
    <property type="project" value="UniProtKB-KW"/>
</dbReference>
<evidence type="ECO:0000256" key="3">
    <source>
        <dbReference type="ARBA" id="ARBA00022618"/>
    </source>
</evidence>
<dbReference type="Pfam" id="PF08478">
    <property type="entry name" value="POTRA_1"/>
    <property type="match status" value="1"/>
</dbReference>
<dbReference type="Gene3D" id="3.10.20.310">
    <property type="entry name" value="membrane protein fhac"/>
    <property type="match status" value="1"/>
</dbReference>
<dbReference type="EMBL" id="JBHUMM010000037">
    <property type="protein sequence ID" value="MFD2672311.1"/>
    <property type="molecule type" value="Genomic_DNA"/>
</dbReference>